<name>A0A397NN59_9SPHN</name>
<gene>
    <name evidence="3" type="ORF">DFR49_3971</name>
</gene>
<keyword evidence="2" id="KW-1133">Transmembrane helix</keyword>
<keyword evidence="4" id="KW-1185">Reference proteome</keyword>
<keyword evidence="2" id="KW-0812">Transmembrane</keyword>
<comment type="caution">
    <text evidence="3">The sequence shown here is derived from an EMBL/GenBank/DDBJ whole genome shotgun (WGS) entry which is preliminary data.</text>
</comment>
<dbReference type="EMBL" id="QXDC01000005">
    <property type="protein sequence ID" value="RIA36687.1"/>
    <property type="molecule type" value="Genomic_DNA"/>
</dbReference>
<reference evidence="3 4" key="1">
    <citation type="submission" date="2018-08" db="EMBL/GenBank/DDBJ databases">
        <title>Genomic Encyclopedia of Type Strains, Phase IV (KMG-IV): sequencing the most valuable type-strain genomes for metagenomic binning, comparative biology and taxonomic classification.</title>
        <authorList>
            <person name="Goeker M."/>
        </authorList>
    </citation>
    <scope>NUCLEOTIDE SEQUENCE [LARGE SCALE GENOMIC DNA]</scope>
    <source>
        <strain evidence="3 4">DSM 25527</strain>
    </source>
</reference>
<dbReference type="InterPro" id="IPR007060">
    <property type="entry name" value="FtsL/DivIC"/>
</dbReference>
<feature type="transmembrane region" description="Helical" evidence="2">
    <location>
        <begin position="21"/>
        <end position="39"/>
    </location>
</feature>
<accession>A0A397NN59</accession>
<evidence type="ECO:0000256" key="2">
    <source>
        <dbReference type="SAM" id="Phobius"/>
    </source>
</evidence>
<keyword evidence="3" id="KW-0131">Cell cycle</keyword>
<feature type="coiled-coil region" evidence="1">
    <location>
        <begin position="54"/>
        <end position="81"/>
    </location>
</feature>
<evidence type="ECO:0000313" key="3">
    <source>
        <dbReference type="EMBL" id="RIA36687.1"/>
    </source>
</evidence>
<keyword evidence="1" id="KW-0175">Coiled coil</keyword>
<dbReference type="AlphaFoldDB" id="A0A397NN59"/>
<proteinExistence type="predicted"/>
<dbReference type="Proteomes" id="UP000266568">
    <property type="component" value="Unassembled WGS sequence"/>
</dbReference>
<protein>
    <submittedName>
        <fullName evidence="3">Cell division protein FtsB</fullName>
    </submittedName>
</protein>
<evidence type="ECO:0000256" key="1">
    <source>
        <dbReference type="SAM" id="Coils"/>
    </source>
</evidence>
<keyword evidence="2" id="KW-0472">Membrane</keyword>
<organism evidence="3 4">
    <name type="scientific">Hephaestia caeni</name>
    <dbReference type="NCBI Taxonomy" id="645617"/>
    <lineage>
        <taxon>Bacteria</taxon>
        <taxon>Pseudomonadati</taxon>
        <taxon>Pseudomonadota</taxon>
        <taxon>Alphaproteobacteria</taxon>
        <taxon>Sphingomonadales</taxon>
        <taxon>Sphingomonadaceae</taxon>
        <taxon>Hephaestia</taxon>
    </lineage>
</organism>
<dbReference type="Pfam" id="PF04977">
    <property type="entry name" value="DivIC"/>
    <property type="match status" value="1"/>
</dbReference>
<dbReference type="GO" id="GO:0051301">
    <property type="term" value="P:cell division"/>
    <property type="evidence" value="ECO:0007669"/>
    <property type="project" value="UniProtKB-KW"/>
</dbReference>
<sequence length="109" mass="12383">MVQNRAMAKRSTFSVLLRRTWLPALALVVMAFFGGYAVLGPNGVLAYGEYRHQLAAKKVTYEALDHQRAELRNRVNLLDHRHANPDLVDELARKKLNVVHPDEIIVPLN</sequence>
<evidence type="ECO:0000313" key="4">
    <source>
        <dbReference type="Proteomes" id="UP000266568"/>
    </source>
</evidence>
<keyword evidence="3" id="KW-0132">Cell division</keyword>